<accession>A0A0F9IZX2</accession>
<evidence type="ECO:0000256" key="3">
    <source>
        <dbReference type="ARBA" id="ARBA00022603"/>
    </source>
</evidence>
<reference evidence="10" key="1">
    <citation type="journal article" date="2015" name="Nature">
        <title>Complex archaea that bridge the gap between prokaryotes and eukaryotes.</title>
        <authorList>
            <person name="Spang A."/>
            <person name="Saw J.H."/>
            <person name="Jorgensen S.L."/>
            <person name="Zaremba-Niedzwiedzka K."/>
            <person name="Martijn J."/>
            <person name="Lind A.E."/>
            <person name="van Eijk R."/>
            <person name="Schleper C."/>
            <person name="Guy L."/>
            <person name="Ettema T.J."/>
        </authorList>
    </citation>
    <scope>NUCLEOTIDE SEQUENCE</scope>
</reference>
<dbReference type="GO" id="GO:0005737">
    <property type="term" value="C:cytoplasm"/>
    <property type="evidence" value="ECO:0007669"/>
    <property type="project" value="TreeGrafter"/>
</dbReference>
<dbReference type="Gene3D" id="3.40.50.150">
    <property type="entry name" value="Vaccinia Virus protein VP39"/>
    <property type="match status" value="1"/>
</dbReference>
<sequence>MIEPYFNTDNGKLYHGGCLEILKQMPNESIDCVVTSPPYWGLRDYSTDGQIGLEPTIKEYIDVMTEIFGEVRRVLKRDGTLWLNMGDSYTNGGRGGNSKIHNHEHSSQGTCYAIPEGLKPKDLIGMPWRVAFALQDDGWYLRSDIIWHKPNPMPESVTDRPTKSHEYIFLMSESSQYFYDAEAIMEPVSKNTHLRISQNVAAQVGSDRAHAGGKINGNMKAVIRTPKQQEPGKGIRNNDSFNNATCLPVLERNKRTVWTIPTQGYSEAHFATYPVNLIYPCIKAGCRPGGIVMDPFIGSGTTAIVAEKLNRRWIGIEINADYIKIAKERIKKETAQYKMDFS</sequence>
<dbReference type="PROSITE" id="PS00093">
    <property type="entry name" value="N4_MTASE"/>
    <property type="match status" value="1"/>
</dbReference>
<evidence type="ECO:0000313" key="10">
    <source>
        <dbReference type="EMBL" id="KKL92572.1"/>
    </source>
</evidence>
<organism evidence="10">
    <name type="scientific">marine sediment metagenome</name>
    <dbReference type="NCBI Taxonomy" id="412755"/>
    <lineage>
        <taxon>unclassified sequences</taxon>
        <taxon>metagenomes</taxon>
        <taxon>ecological metagenomes</taxon>
    </lineage>
</organism>
<dbReference type="AlphaFoldDB" id="A0A0F9IZX2"/>
<evidence type="ECO:0000256" key="6">
    <source>
        <dbReference type="ARBA" id="ARBA00022747"/>
    </source>
</evidence>
<name>A0A0F9IZX2_9ZZZZ</name>
<dbReference type="SUPFAM" id="SSF53335">
    <property type="entry name" value="S-adenosyl-L-methionine-dependent methyltransferases"/>
    <property type="match status" value="1"/>
</dbReference>
<comment type="similarity">
    <text evidence="1">Belongs to the N(4)/N(6)-methyltransferase family. N(4) subfamily.</text>
</comment>
<evidence type="ECO:0000256" key="5">
    <source>
        <dbReference type="ARBA" id="ARBA00022691"/>
    </source>
</evidence>
<dbReference type="GO" id="GO:0003677">
    <property type="term" value="F:DNA binding"/>
    <property type="evidence" value="ECO:0007669"/>
    <property type="project" value="UniProtKB-KW"/>
</dbReference>
<evidence type="ECO:0000256" key="4">
    <source>
        <dbReference type="ARBA" id="ARBA00022679"/>
    </source>
</evidence>
<dbReference type="PANTHER" id="PTHR13370:SF3">
    <property type="entry name" value="TRNA (GUANINE(10)-N2)-METHYLTRANSFERASE HOMOLOG"/>
    <property type="match status" value="1"/>
</dbReference>
<dbReference type="GO" id="GO:0015667">
    <property type="term" value="F:site-specific DNA-methyltransferase (cytosine-N4-specific) activity"/>
    <property type="evidence" value="ECO:0007669"/>
    <property type="project" value="UniProtKB-EC"/>
</dbReference>
<dbReference type="InterPro" id="IPR029063">
    <property type="entry name" value="SAM-dependent_MTases_sf"/>
</dbReference>
<keyword evidence="6" id="KW-0680">Restriction system</keyword>
<proteinExistence type="inferred from homology"/>
<feature type="domain" description="DNA methylase N-4/N-6" evidence="9">
    <location>
        <begin position="30"/>
        <end position="328"/>
    </location>
</feature>
<keyword evidence="4" id="KW-0808">Transferase</keyword>
<dbReference type="EC" id="2.1.1.113" evidence="2"/>
<comment type="catalytic activity">
    <reaction evidence="8">
        <text>a 2'-deoxycytidine in DNA + S-adenosyl-L-methionine = an N(4)-methyl-2'-deoxycytidine in DNA + S-adenosyl-L-homocysteine + H(+)</text>
        <dbReference type="Rhea" id="RHEA:16857"/>
        <dbReference type="Rhea" id="RHEA-COMP:11369"/>
        <dbReference type="Rhea" id="RHEA-COMP:13674"/>
        <dbReference type="ChEBI" id="CHEBI:15378"/>
        <dbReference type="ChEBI" id="CHEBI:57856"/>
        <dbReference type="ChEBI" id="CHEBI:59789"/>
        <dbReference type="ChEBI" id="CHEBI:85452"/>
        <dbReference type="ChEBI" id="CHEBI:137933"/>
        <dbReference type="EC" id="2.1.1.113"/>
    </reaction>
</comment>
<dbReference type="InterPro" id="IPR002941">
    <property type="entry name" value="DNA_methylase_N4/N6"/>
</dbReference>
<protein>
    <recommendedName>
        <fullName evidence="2">site-specific DNA-methyltransferase (cytosine-N(4)-specific)</fullName>
        <ecNumber evidence="2">2.1.1.113</ecNumber>
    </recommendedName>
</protein>
<dbReference type="PRINTS" id="PR00508">
    <property type="entry name" value="S21N4MTFRASE"/>
</dbReference>
<dbReference type="InterPro" id="IPR001091">
    <property type="entry name" value="RM_Methyltransferase"/>
</dbReference>
<evidence type="ECO:0000256" key="8">
    <source>
        <dbReference type="ARBA" id="ARBA00049120"/>
    </source>
</evidence>
<dbReference type="InterPro" id="IPR017985">
    <property type="entry name" value="MeTrfase_CN4_CS"/>
</dbReference>
<dbReference type="Pfam" id="PF01555">
    <property type="entry name" value="N6_N4_Mtase"/>
    <property type="match status" value="1"/>
</dbReference>
<gene>
    <name evidence="10" type="ORF">LCGC14_1883350</name>
</gene>
<dbReference type="PANTHER" id="PTHR13370">
    <property type="entry name" value="RNA METHYLASE-RELATED"/>
    <property type="match status" value="1"/>
</dbReference>
<evidence type="ECO:0000256" key="1">
    <source>
        <dbReference type="ARBA" id="ARBA00010203"/>
    </source>
</evidence>
<evidence type="ECO:0000256" key="7">
    <source>
        <dbReference type="ARBA" id="ARBA00023125"/>
    </source>
</evidence>
<keyword evidence="3" id="KW-0489">Methyltransferase</keyword>
<dbReference type="GO" id="GO:0009307">
    <property type="term" value="P:DNA restriction-modification system"/>
    <property type="evidence" value="ECO:0007669"/>
    <property type="project" value="UniProtKB-KW"/>
</dbReference>
<dbReference type="EMBL" id="LAZR01019426">
    <property type="protein sequence ID" value="KKL92572.1"/>
    <property type="molecule type" value="Genomic_DNA"/>
</dbReference>
<comment type="caution">
    <text evidence="10">The sequence shown here is derived from an EMBL/GenBank/DDBJ whole genome shotgun (WGS) entry which is preliminary data.</text>
</comment>
<keyword evidence="5" id="KW-0949">S-adenosyl-L-methionine</keyword>
<dbReference type="GO" id="GO:0008170">
    <property type="term" value="F:N-methyltransferase activity"/>
    <property type="evidence" value="ECO:0007669"/>
    <property type="project" value="InterPro"/>
</dbReference>
<evidence type="ECO:0000259" key="9">
    <source>
        <dbReference type="Pfam" id="PF01555"/>
    </source>
</evidence>
<evidence type="ECO:0000256" key="2">
    <source>
        <dbReference type="ARBA" id="ARBA00012185"/>
    </source>
</evidence>
<keyword evidence="7" id="KW-0238">DNA-binding</keyword>
<dbReference type="GO" id="GO:0032259">
    <property type="term" value="P:methylation"/>
    <property type="evidence" value="ECO:0007669"/>
    <property type="project" value="UniProtKB-KW"/>
</dbReference>